<dbReference type="AlphaFoldDB" id="A0AAD1UDE6"/>
<sequence length="127" mass="14369">MDKKYNNLSLSINSSTIKKAPKNFMLKKELIADKILMGPFSPGSIKSSSIPRGKQKLNDVLLGSRLSPVSHRRNDGSLNLPRFREGKEKVTINTPTNVLQFSICFKLLKINYTPPYNKRCMSRTTIL</sequence>
<protein>
    <submittedName>
        <fullName evidence="1">Uncharacterized protein</fullName>
    </submittedName>
</protein>
<gene>
    <name evidence="1" type="ORF">ECRASSUSDP1_LOCUS6110</name>
</gene>
<evidence type="ECO:0000313" key="1">
    <source>
        <dbReference type="EMBL" id="CAI2364764.1"/>
    </source>
</evidence>
<name>A0AAD1UDE6_EUPCR</name>
<keyword evidence="2" id="KW-1185">Reference proteome</keyword>
<reference evidence="1" key="1">
    <citation type="submission" date="2023-07" db="EMBL/GenBank/DDBJ databases">
        <authorList>
            <consortium name="AG Swart"/>
            <person name="Singh M."/>
            <person name="Singh A."/>
            <person name="Seah K."/>
            <person name="Emmerich C."/>
        </authorList>
    </citation>
    <scope>NUCLEOTIDE SEQUENCE</scope>
    <source>
        <strain evidence="1">DP1</strain>
    </source>
</reference>
<dbReference type="Proteomes" id="UP001295684">
    <property type="component" value="Unassembled WGS sequence"/>
</dbReference>
<proteinExistence type="predicted"/>
<dbReference type="EMBL" id="CAMPGE010005921">
    <property type="protein sequence ID" value="CAI2364764.1"/>
    <property type="molecule type" value="Genomic_DNA"/>
</dbReference>
<evidence type="ECO:0000313" key="2">
    <source>
        <dbReference type="Proteomes" id="UP001295684"/>
    </source>
</evidence>
<organism evidence="1 2">
    <name type="scientific">Euplotes crassus</name>
    <dbReference type="NCBI Taxonomy" id="5936"/>
    <lineage>
        <taxon>Eukaryota</taxon>
        <taxon>Sar</taxon>
        <taxon>Alveolata</taxon>
        <taxon>Ciliophora</taxon>
        <taxon>Intramacronucleata</taxon>
        <taxon>Spirotrichea</taxon>
        <taxon>Hypotrichia</taxon>
        <taxon>Euplotida</taxon>
        <taxon>Euplotidae</taxon>
        <taxon>Moneuplotes</taxon>
    </lineage>
</organism>
<comment type="caution">
    <text evidence="1">The sequence shown here is derived from an EMBL/GenBank/DDBJ whole genome shotgun (WGS) entry which is preliminary data.</text>
</comment>
<accession>A0AAD1UDE6</accession>